<accession>A0A1M7ZND8</accession>
<sequence>MTREDNTRGNDMALGNDMARGNDRDRLETTITGRALALKMSAAFPGADWVGLMKDRAGVSRDYVEWHLQEDMTPPDAILAAADELLRQKPGAH</sequence>
<dbReference type="Proteomes" id="UP000186406">
    <property type="component" value="Unassembled WGS sequence"/>
</dbReference>
<dbReference type="EMBL" id="FRXO01000006">
    <property type="protein sequence ID" value="SHO66397.1"/>
    <property type="molecule type" value="Genomic_DNA"/>
</dbReference>
<organism evidence="2 3">
    <name type="scientific">Pseudoxanthobacter soli DSM 19599</name>
    <dbReference type="NCBI Taxonomy" id="1123029"/>
    <lineage>
        <taxon>Bacteria</taxon>
        <taxon>Pseudomonadati</taxon>
        <taxon>Pseudomonadota</taxon>
        <taxon>Alphaproteobacteria</taxon>
        <taxon>Hyphomicrobiales</taxon>
        <taxon>Segnochrobactraceae</taxon>
        <taxon>Pseudoxanthobacter</taxon>
    </lineage>
</organism>
<feature type="region of interest" description="Disordered" evidence="1">
    <location>
        <begin position="1"/>
        <end position="26"/>
    </location>
</feature>
<gene>
    <name evidence="2" type="ORF">SAMN02745172_03056</name>
</gene>
<evidence type="ECO:0000313" key="3">
    <source>
        <dbReference type="Proteomes" id="UP000186406"/>
    </source>
</evidence>
<evidence type="ECO:0000313" key="2">
    <source>
        <dbReference type="EMBL" id="SHO66397.1"/>
    </source>
</evidence>
<name>A0A1M7ZND8_9HYPH</name>
<evidence type="ECO:0000256" key="1">
    <source>
        <dbReference type="SAM" id="MobiDB-lite"/>
    </source>
</evidence>
<reference evidence="2 3" key="1">
    <citation type="submission" date="2016-12" db="EMBL/GenBank/DDBJ databases">
        <authorList>
            <person name="Song W.-J."/>
            <person name="Kurnit D.M."/>
        </authorList>
    </citation>
    <scope>NUCLEOTIDE SEQUENCE [LARGE SCALE GENOMIC DNA]</scope>
    <source>
        <strain evidence="2 3">DSM 19599</strain>
    </source>
</reference>
<dbReference type="RefSeq" id="WP_073630213.1">
    <property type="nucleotide sequence ID" value="NZ_FRXO01000006.1"/>
</dbReference>
<keyword evidence="3" id="KW-1185">Reference proteome</keyword>
<proteinExistence type="predicted"/>
<dbReference type="OrthoDB" id="8162615at2"/>
<protein>
    <submittedName>
        <fullName evidence="2">Uncharacterized protein</fullName>
    </submittedName>
</protein>
<dbReference type="AlphaFoldDB" id="A0A1M7ZND8"/>